<feature type="transmembrane region" description="Helical" evidence="1">
    <location>
        <begin position="12"/>
        <end position="29"/>
    </location>
</feature>
<evidence type="ECO:0000256" key="1">
    <source>
        <dbReference type="SAM" id="Phobius"/>
    </source>
</evidence>
<keyword evidence="1" id="KW-0812">Transmembrane</keyword>
<accession>A0A480AIK9</accession>
<evidence type="ECO:0000313" key="2">
    <source>
        <dbReference type="EMBL" id="GCL41894.1"/>
    </source>
</evidence>
<dbReference type="AlphaFoldDB" id="A0A480AIK9"/>
<protein>
    <submittedName>
        <fullName evidence="2">Uncharacterized protein</fullName>
    </submittedName>
</protein>
<organism evidence="2 3">
    <name type="scientific">Dolichospermum planctonicum</name>
    <dbReference type="NCBI Taxonomy" id="136072"/>
    <lineage>
        <taxon>Bacteria</taxon>
        <taxon>Bacillati</taxon>
        <taxon>Cyanobacteriota</taxon>
        <taxon>Cyanophyceae</taxon>
        <taxon>Nostocales</taxon>
        <taxon>Aphanizomenonaceae</taxon>
        <taxon>Dolichospermum</taxon>
    </lineage>
</organism>
<dbReference type="Proteomes" id="UP000299367">
    <property type="component" value="Unassembled WGS sequence"/>
</dbReference>
<keyword evidence="1" id="KW-1133">Transmembrane helix</keyword>
<evidence type="ECO:0000313" key="3">
    <source>
        <dbReference type="Proteomes" id="UP000299367"/>
    </source>
</evidence>
<reference evidence="3" key="1">
    <citation type="submission" date="2019-02" db="EMBL/GenBank/DDBJ databases">
        <title>Draft genome sequence of Dolichospermum planctonicum NIES-80.</title>
        <authorList>
            <person name="Yamaguchi H."/>
            <person name="Suzuki S."/>
            <person name="Kawachi M."/>
        </authorList>
    </citation>
    <scope>NUCLEOTIDE SEQUENCE [LARGE SCALE GENOMIC DNA]</scope>
    <source>
        <strain evidence="3">NIES-80</strain>
    </source>
</reference>
<dbReference type="OrthoDB" id="428271at2"/>
<comment type="caution">
    <text evidence="2">The sequence shown here is derived from an EMBL/GenBank/DDBJ whole genome shotgun (WGS) entry which is preliminary data.</text>
</comment>
<dbReference type="EMBL" id="BJCF01000013">
    <property type="protein sequence ID" value="GCL41894.1"/>
    <property type="molecule type" value="Genomic_DNA"/>
</dbReference>
<keyword evidence="1" id="KW-0472">Membrane</keyword>
<feature type="transmembrane region" description="Helical" evidence="1">
    <location>
        <begin position="35"/>
        <end position="62"/>
    </location>
</feature>
<proteinExistence type="predicted"/>
<gene>
    <name evidence="2" type="ORF">NIES80_15930</name>
</gene>
<sequence length="68" mass="7584">MENQHGYAPQAIGFLLKLLLFSALLSVLIKYAAPFLWIPATATSVLIMVLSPTMVMATVLLWRVPRQK</sequence>
<name>A0A480AIK9_9CYAN</name>